<dbReference type="Pfam" id="PF01753">
    <property type="entry name" value="zf-MYND"/>
    <property type="match status" value="1"/>
</dbReference>
<evidence type="ECO:0000256" key="1">
    <source>
        <dbReference type="ARBA" id="ARBA00022723"/>
    </source>
</evidence>
<sequence length="472" mass="54236">MPPPTRDPGSKPEHRRPPCPDRHSDKVGWNDWLETELALNYDSFKYSGKRIEDLATPLWNDHSIEFQNLDIAQRTKELMRSEGALIDLALENIRFGTFEKDWGALSVERKRELALEGLYRGSCACPASEDVRILCPELRIDGLVGDGEYNVMNLLERLMAHSPTRTSHINTVFLFEHPYISHRFRHSPAAPDLLKAWVRANMLYRNLCIVLTLSGILQAFNGRSFIPSTFVKQQPKEHHDKQHKPGKNCCNAHREAANAPKVYACTKCFKEMERNKLKLCGGCKLTFYCGSECQKKDWAEHKKVCGKTDFDPEAAQPHPENGPVEFIGCPPLSDGYTRTPALWRQIQYLSETDSQDRVYHFDTGPNRTVSIDLPPGIRDIFLVARRRAMGSGSIPAIHTMFKMVTETETRVIWGRPSVEQIRKQFEREYRVEITEETIRGAEPFASPTQRELKEEWEFYQRRLESVNMGLEG</sequence>
<comment type="caution">
    <text evidence="7">The sequence shown here is derived from an EMBL/GenBank/DDBJ whole genome shotgun (WGS) entry which is preliminary data.</text>
</comment>
<feature type="domain" description="MYND-type" evidence="6">
    <location>
        <begin position="265"/>
        <end position="305"/>
    </location>
</feature>
<dbReference type="EMBL" id="JARKIF010000004">
    <property type="protein sequence ID" value="KAJ7642190.1"/>
    <property type="molecule type" value="Genomic_DNA"/>
</dbReference>
<dbReference type="SUPFAM" id="SSF144232">
    <property type="entry name" value="HIT/MYND zinc finger-like"/>
    <property type="match status" value="1"/>
</dbReference>
<dbReference type="PROSITE" id="PS50865">
    <property type="entry name" value="ZF_MYND_2"/>
    <property type="match status" value="1"/>
</dbReference>
<dbReference type="PROSITE" id="PS01360">
    <property type="entry name" value="ZF_MYND_1"/>
    <property type="match status" value="1"/>
</dbReference>
<feature type="region of interest" description="Disordered" evidence="5">
    <location>
        <begin position="1"/>
        <end position="25"/>
    </location>
</feature>
<proteinExistence type="predicted"/>
<feature type="compositionally biased region" description="Basic and acidic residues" evidence="5">
    <location>
        <begin position="8"/>
        <end position="25"/>
    </location>
</feature>
<dbReference type="AlphaFoldDB" id="A0AAD7C8Y8"/>
<evidence type="ECO:0000313" key="7">
    <source>
        <dbReference type="EMBL" id="KAJ7642190.1"/>
    </source>
</evidence>
<evidence type="ECO:0000256" key="2">
    <source>
        <dbReference type="ARBA" id="ARBA00022771"/>
    </source>
</evidence>
<accession>A0AAD7C8Y8</accession>
<keyword evidence="1" id="KW-0479">Metal-binding</keyword>
<evidence type="ECO:0000259" key="6">
    <source>
        <dbReference type="PROSITE" id="PS50865"/>
    </source>
</evidence>
<dbReference type="Proteomes" id="UP001221142">
    <property type="component" value="Unassembled WGS sequence"/>
</dbReference>
<evidence type="ECO:0000256" key="3">
    <source>
        <dbReference type="ARBA" id="ARBA00022833"/>
    </source>
</evidence>
<evidence type="ECO:0000313" key="8">
    <source>
        <dbReference type="Proteomes" id="UP001221142"/>
    </source>
</evidence>
<keyword evidence="8" id="KW-1185">Reference proteome</keyword>
<protein>
    <recommendedName>
        <fullName evidence="6">MYND-type domain-containing protein</fullName>
    </recommendedName>
</protein>
<keyword evidence="3" id="KW-0862">Zinc</keyword>
<dbReference type="Gene3D" id="6.10.140.2220">
    <property type="match status" value="1"/>
</dbReference>
<evidence type="ECO:0000256" key="4">
    <source>
        <dbReference type="PROSITE-ProRule" id="PRU00134"/>
    </source>
</evidence>
<dbReference type="InterPro" id="IPR002893">
    <property type="entry name" value="Znf_MYND"/>
</dbReference>
<keyword evidence="2 4" id="KW-0863">Zinc-finger</keyword>
<dbReference type="GO" id="GO:0008270">
    <property type="term" value="F:zinc ion binding"/>
    <property type="evidence" value="ECO:0007669"/>
    <property type="project" value="UniProtKB-KW"/>
</dbReference>
<organism evidence="7 8">
    <name type="scientific">Roridomyces roridus</name>
    <dbReference type="NCBI Taxonomy" id="1738132"/>
    <lineage>
        <taxon>Eukaryota</taxon>
        <taxon>Fungi</taxon>
        <taxon>Dikarya</taxon>
        <taxon>Basidiomycota</taxon>
        <taxon>Agaricomycotina</taxon>
        <taxon>Agaricomycetes</taxon>
        <taxon>Agaricomycetidae</taxon>
        <taxon>Agaricales</taxon>
        <taxon>Marasmiineae</taxon>
        <taxon>Mycenaceae</taxon>
        <taxon>Roridomyces</taxon>
    </lineage>
</organism>
<name>A0AAD7C8Y8_9AGAR</name>
<gene>
    <name evidence="7" type="ORF">FB45DRAFT_1126552</name>
</gene>
<reference evidence="7" key="1">
    <citation type="submission" date="2023-03" db="EMBL/GenBank/DDBJ databases">
        <title>Massive genome expansion in bonnet fungi (Mycena s.s.) driven by repeated elements and novel gene families across ecological guilds.</title>
        <authorList>
            <consortium name="Lawrence Berkeley National Laboratory"/>
            <person name="Harder C.B."/>
            <person name="Miyauchi S."/>
            <person name="Viragh M."/>
            <person name="Kuo A."/>
            <person name="Thoen E."/>
            <person name="Andreopoulos B."/>
            <person name="Lu D."/>
            <person name="Skrede I."/>
            <person name="Drula E."/>
            <person name="Henrissat B."/>
            <person name="Morin E."/>
            <person name="Kohler A."/>
            <person name="Barry K."/>
            <person name="LaButti K."/>
            <person name="Morin E."/>
            <person name="Salamov A."/>
            <person name="Lipzen A."/>
            <person name="Mereny Z."/>
            <person name="Hegedus B."/>
            <person name="Baldrian P."/>
            <person name="Stursova M."/>
            <person name="Weitz H."/>
            <person name="Taylor A."/>
            <person name="Grigoriev I.V."/>
            <person name="Nagy L.G."/>
            <person name="Martin F."/>
            <person name="Kauserud H."/>
        </authorList>
    </citation>
    <scope>NUCLEOTIDE SEQUENCE</scope>
    <source>
        <strain evidence="7">9284</strain>
    </source>
</reference>
<evidence type="ECO:0000256" key="5">
    <source>
        <dbReference type="SAM" id="MobiDB-lite"/>
    </source>
</evidence>